<dbReference type="InterPro" id="IPR002312">
    <property type="entry name" value="Asp/Asn-tRNA-synth_IIb"/>
</dbReference>
<evidence type="ECO:0000313" key="14">
    <source>
        <dbReference type="EMBL" id="KAL0480041.1"/>
    </source>
</evidence>
<dbReference type="Pfam" id="PF00152">
    <property type="entry name" value="tRNA-synt_2"/>
    <property type="match status" value="1"/>
</dbReference>
<dbReference type="InterPro" id="IPR004365">
    <property type="entry name" value="NA-bd_OB_tRNA"/>
</dbReference>
<keyword evidence="5" id="KW-0436">Ligase</keyword>
<dbReference type="PROSITE" id="PS50862">
    <property type="entry name" value="AA_TRNA_LIGASE_II"/>
    <property type="match status" value="1"/>
</dbReference>
<dbReference type="CDD" id="cd00776">
    <property type="entry name" value="AsxRS_core"/>
    <property type="match status" value="1"/>
</dbReference>
<dbReference type="PANTHER" id="PTHR22594">
    <property type="entry name" value="ASPARTYL/LYSYL-TRNA SYNTHETASE"/>
    <property type="match status" value="1"/>
</dbReference>
<evidence type="ECO:0000259" key="13">
    <source>
        <dbReference type="PROSITE" id="PS50862"/>
    </source>
</evidence>
<evidence type="ECO:0000256" key="10">
    <source>
        <dbReference type="ARBA" id="ARBA00029886"/>
    </source>
</evidence>
<dbReference type="Gene3D" id="3.30.930.10">
    <property type="entry name" value="Bira Bifunctional Protein, Domain 2"/>
    <property type="match status" value="1"/>
</dbReference>
<evidence type="ECO:0000313" key="15">
    <source>
        <dbReference type="Proteomes" id="UP001431209"/>
    </source>
</evidence>
<dbReference type="Proteomes" id="UP001431209">
    <property type="component" value="Unassembled WGS sequence"/>
</dbReference>
<dbReference type="GO" id="GO:0003676">
    <property type="term" value="F:nucleic acid binding"/>
    <property type="evidence" value="ECO:0007669"/>
    <property type="project" value="InterPro"/>
</dbReference>
<evidence type="ECO:0000256" key="6">
    <source>
        <dbReference type="ARBA" id="ARBA00022741"/>
    </source>
</evidence>
<gene>
    <name evidence="14" type="ORF">AKO1_010914</name>
</gene>
<evidence type="ECO:0000256" key="4">
    <source>
        <dbReference type="ARBA" id="ARBA00022490"/>
    </source>
</evidence>
<keyword evidence="8" id="KW-0648">Protein biosynthesis</keyword>
<feature type="compositionally biased region" description="Basic and acidic residues" evidence="12">
    <location>
        <begin position="34"/>
        <end position="63"/>
    </location>
</feature>
<keyword evidence="15" id="KW-1185">Reference proteome</keyword>
<dbReference type="Pfam" id="PF01336">
    <property type="entry name" value="tRNA_anti-codon"/>
    <property type="match status" value="1"/>
</dbReference>
<dbReference type="InterPro" id="IPR012340">
    <property type="entry name" value="NA-bd_OB-fold"/>
</dbReference>
<dbReference type="SUPFAM" id="SSF55681">
    <property type="entry name" value="Class II aaRS and biotin synthetases"/>
    <property type="match status" value="1"/>
</dbReference>
<sequence>MSEQPASEPVVQPTVEQTTAEEAKGPSKSLLKKQAKEEARLKKKEENLRKKEEAEREAKEKKYRDAAAVTIEEDKSLPTAERTKIFKLRDFIGKRVKVYGWCHTVRRQATLAFLILRDGTGFVQAILSGRLTQTLNAINLKDESTVCVYGTIVEDERAAHMGIELQADYWELMGESPGLPINQDANVDTQLDERHLVHRGQKASAHMKVRSIVTQCFRDHFFSKHYHEVCPPTLVQTQVEGGSTLFQLKFFDEDAFLTQSSQLYLETMLPSLGDVFCIAQSYRAEKSLTQRHLAEYTHIEAERAFIDFEDLLQTVEELIADVTQRVFDKCGDLIRLCNPEADKILEVVTKNRPFKRMTYAECIKFCNEHNIYKDPKTEEHFKHGDDITDAPERQMLQIIGVPVLMIKFPLEMKAFYAKKCADDLELTETVDVLVPGVGEIIGSSMRVDNYQELLEGFEREGIDPKSYYWYIDQRKFGTTSHGGYGLGLERYLMWLLKLPSVKQACLYPRLMYRCKP</sequence>
<dbReference type="PANTHER" id="PTHR22594:SF16">
    <property type="entry name" value="ASPARAGINE--TRNA LIGASE, CYTOPLASMIC"/>
    <property type="match status" value="1"/>
</dbReference>
<comment type="catalytic activity">
    <reaction evidence="11">
        <text>tRNA(Asn) + L-asparagine + ATP = L-asparaginyl-tRNA(Asn) + AMP + diphosphate + H(+)</text>
        <dbReference type="Rhea" id="RHEA:11180"/>
        <dbReference type="Rhea" id="RHEA-COMP:9659"/>
        <dbReference type="Rhea" id="RHEA-COMP:9674"/>
        <dbReference type="ChEBI" id="CHEBI:15378"/>
        <dbReference type="ChEBI" id="CHEBI:30616"/>
        <dbReference type="ChEBI" id="CHEBI:33019"/>
        <dbReference type="ChEBI" id="CHEBI:58048"/>
        <dbReference type="ChEBI" id="CHEBI:78442"/>
        <dbReference type="ChEBI" id="CHEBI:78515"/>
        <dbReference type="ChEBI" id="CHEBI:456215"/>
        <dbReference type="EC" id="6.1.1.22"/>
    </reaction>
</comment>
<accession>A0AAW2YRH0</accession>
<dbReference type="GO" id="GO:0005524">
    <property type="term" value="F:ATP binding"/>
    <property type="evidence" value="ECO:0007669"/>
    <property type="project" value="UniProtKB-KW"/>
</dbReference>
<dbReference type="SUPFAM" id="SSF50249">
    <property type="entry name" value="Nucleic acid-binding proteins"/>
    <property type="match status" value="1"/>
</dbReference>
<dbReference type="GO" id="GO:0004816">
    <property type="term" value="F:asparagine-tRNA ligase activity"/>
    <property type="evidence" value="ECO:0007669"/>
    <property type="project" value="UniProtKB-EC"/>
</dbReference>
<reference evidence="14 15" key="1">
    <citation type="submission" date="2024-03" db="EMBL/GenBank/DDBJ databases">
        <title>The Acrasis kona genome and developmental transcriptomes reveal deep origins of eukaryotic multicellular pathways.</title>
        <authorList>
            <person name="Sheikh S."/>
            <person name="Fu C.-J."/>
            <person name="Brown M.W."/>
            <person name="Baldauf S.L."/>
        </authorList>
    </citation>
    <scope>NUCLEOTIDE SEQUENCE [LARGE SCALE GENOMIC DNA]</scope>
    <source>
        <strain evidence="14 15">ATCC MYA-3509</strain>
    </source>
</reference>
<evidence type="ECO:0000256" key="2">
    <source>
        <dbReference type="ARBA" id="ARBA00008226"/>
    </source>
</evidence>
<keyword evidence="9" id="KW-0030">Aminoacyl-tRNA synthetase</keyword>
<feature type="region of interest" description="Disordered" evidence="12">
    <location>
        <begin position="1"/>
        <end position="63"/>
    </location>
</feature>
<dbReference type="EC" id="6.1.1.22" evidence="3"/>
<dbReference type="InterPro" id="IPR006195">
    <property type="entry name" value="aa-tRNA-synth_II"/>
</dbReference>
<dbReference type="InterPro" id="IPR004522">
    <property type="entry name" value="Asn-tRNA-ligase"/>
</dbReference>
<feature type="domain" description="Aminoacyl-transfer RNA synthetases class-II family profile" evidence="13">
    <location>
        <begin position="207"/>
        <end position="508"/>
    </location>
</feature>
<evidence type="ECO:0000256" key="12">
    <source>
        <dbReference type="SAM" id="MobiDB-lite"/>
    </source>
</evidence>
<dbReference type="AlphaFoldDB" id="A0AAW2YRH0"/>
<dbReference type="GO" id="GO:0005737">
    <property type="term" value="C:cytoplasm"/>
    <property type="evidence" value="ECO:0007669"/>
    <property type="project" value="UniProtKB-SubCell"/>
</dbReference>
<evidence type="ECO:0000256" key="11">
    <source>
        <dbReference type="ARBA" id="ARBA00047844"/>
    </source>
</evidence>
<proteinExistence type="inferred from homology"/>
<dbReference type="Gene3D" id="2.40.50.140">
    <property type="entry name" value="Nucleic acid-binding proteins"/>
    <property type="match status" value="1"/>
</dbReference>
<comment type="subcellular location">
    <subcellularLocation>
        <location evidence="1">Cytoplasm</location>
    </subcellularLocation>
</comment>
<organism evidence="14 15">
    <name type="scientific">Acrasis kona</name>
    <dbReference type="NCBI Taxonomy" id="1008807"/>
    <lineage>
        <taxon>Eukaryota</taxon>
        <taxon>Discoba</taxon>
        <taxon>Heterolobosea</taxon>
        <taxon>Tetramitia</taxon>
        <taxon>Eutetramitia</taxon>
        <taxon>Acrasidae</taxon>
        <taxon>Acrasis</taxon>
    </lineage>
</organism>
<comment type="caution">
    <text evidence="14">The sequence shown here is derived from an EMBL/GenBank/DDBJ whole genome shotgun (WGS) entry which is preliminary data.</text>
</comment>
<evidence type="ECO:0000256" key="7">
    <source>
        <dbReference type="ARBA" id="ARBA00022840"/>
    </source>
</evidence>
<evidence type="ECO:0000256" key="9">
    <source>
        <dbReference type="ARBA" id="ARBA00023146"/>
    </source>
</evidence>
<keyword evidence="6" id="KW-0547">Nucleotide-binding</keyword>
<name>A0AAW2YRH0_9EUKA</name>
<evidence type="ECO:0000256" key="1">
    <source>
        <dbReference type="ARBA" id="ARBA00004496"/>
    </source>
</evidence>
<keyword evidence="4" id="KW-0963">Cytoplasm</keyword>
<dbReference type="CDD" id="cd04323">
    <property type="entry name" value="AsnRS_cyto_like_N"/>
    <property type="match status" value="1"/>
</dbReference>
<evidence type="ECO:0000256" key="5">
    <source>
        <dbReference type="ARBA" id="ARBA00022598"/>
    </source>
</evidence>
<protein>
    <recommendedName>
        <fullName evidence="3">asparagine--tRNA ligase</fullName>
        <ecNumber evidence="3">6.1.1.22</ecNumber>
    </recommendedName>
    <alternativeName>
        <fullName evidence="10">Asparaginyl-tRNA synthetase</fullName>
    </alternativeName>
</protein>
<dbReference type="GO" id="GO:0006421">
    <property type="term" value="P:asparaginyl-tRNA aminoacylation"/>
    <property type="evidence" value="ECO:0007669"/>
    <property type="project" value="InterPro"/>
</dbReference>
<dbReference type="EMBL" id="JAOPGA020000623">
    <property type="protein sequence ID" value="KAL0480041.1"/>
    <property type="molecule type" value="Genomic_DNA"/>
</dbReference>
<dbReference type="InterPro" id="IPR045864">
    <property type="entry name" value="aa-tRNA-synth_II/BPL/LPL"/>
</dbReference>
<comment type="similarity">
    <text evidence="2">Belongs to the class-II aminoacyl-tRNA synthetase family.</text>
</comment>
<evidence type="ECO:0000256" key="3">
    <source>
        <dbReference type="ARBA" id="ARBA00012816"/>
    </source>
</evidence>
<dbReference type="NCBIfam" id="TIGR00457">
    <property type="entry name" value="asnS"/>
    <property type="match status" value="1"/>
</dbReference>
<keyword evidence="7" id="KW-0067">ATP-binding</keyword>
<evidence type="ECO:0000256" key="8">
    <source>
        <dbReference type="ARBA" id="ARBA00022917"/>
    </source>
</evidence>
<dbReference type="InterPro" id="IPR004364">
    <property type="entry name" value="Aa-tRNA-synt_II"/>
</dbReference>
<dbReference type="PRINTS" id="PR01042">
    <property type="entry name" value="TRNASYNTHASP"/>
</dbReference>